<proteinExistence type="predicted"/>
<dbReference type="Pfam" id="PF24008">
    <property type="entry name" value="DUF7322"/>
    <property type="match status" value="1"/>
</dbReference>
<evidence type="ECO:0000259" key="3">
    <source>
        <dbReference type="Pfam" id="PF24008"/>
    </source>
</evidence>
<feature type="transmembrane region" description="Helical" evidence="2">
    <location>
        <begin position="34"/>
        <end position="55"/>
    </location>
</feature>
<keyword evidence="2" id="KW-0472">Membrane</keyword>
<protein>
    <recommendedName>
        <fullName evidence="3">DUF7322 domain-containing protein</fullName>
    </recommendedName>
</protein>
<feature type="region of interest" description="Disordered" evidence="1">
    <location>
        <begin position="1"/>
        <end position="24"/>
    </location>
</feature>
<reference evidence="4 5" key="1">
    <citation type="submission" date="2013-09" db="EMBL/GenBank/DDBJ databases">
        <title>Whole genome sequencing of Halarchaeum acidiphilum strain MH1-52-1.</title>
        <authorList>
            <person name="Shimane Y."/>
            <person name="Minegishi H."/>
            <person name="Nishi S."/>
            <person name="Echigo A."/>
            <person name="Shuto A."/>
            <person name="Konishi M."/>
            <person name="Ito T."/>
            <person name="Ohkuma M."/>
            <person name="Ohta Y."/>
            <person name="Nagano Y."/>
            <person name="Tsubouchi T."/>
            <person name="Mori K."/>
            <person name="Usui K."/>
            <person name="Kamekura M."/>
            <person name="Usami R."/>
            <person name="Takaki Y."/>
            <person name="Hatada Y."/>
        </authorList>
    </citation>
    <scope>NUCLEOTIDE SEQUENCE [LARGE SCALE GENOMIC DNA]</scope>
    <source>
        <strain evidence="4 5">JCM 16109</strain>
    </source>
</reference>
<evidence type="ECO:0000313" key="4">
    <source>
        <dbReference type="EMBL" id="GAD51354.1"/>
    </source>
</evidence>
<sequence length="106" mass="11287">MFDSLKPASPASEDEADEDESADVDLSDPLQRQFVYLVVVFNLAVLAAALGLLFLYFRGRLVLGGGLAIVGFAGLAYGLYTYRGVQRAIDAGVHDDADDADDDAAE</sequence>
<feature type="compositionally biased region" description="Acidic residues" evidence="1">
    <location>
        <begin position="12"/>
        <end position="24"/>
    </location>
</feature>
<feature type="domain" description="DUF7322" evidence="3">
    <location>
        <begin position="25"/>
        <end position="83"/>
    </location>
</feature>
<organism evidence="4 5">
    <name type="scientific">Halarchaeum acidiphilum MH1-52-1</name>
    <dbReference type="NCBI Taxonomy" id="1261545"/>
    <lineage>
        <taxon>Archaea</taxon>
        <taxon>Methanobacteriati</taxon>
        <taxon>Methanobacteriota</taxon>
        <taxon>Stenosarchaea group</taxon>
        <taxon>Halobacteria</taxon>
        <taxon>Halobacteriales</taxon>
        <taxon>Halobacteriaceae</taxon>
    </lineage>
</organism>
<dbReference type="Proteomes" id="UP000016986">
    <property type="component" value="Unassembled WGS sequence"/>
</dbReference>
<dbReference type="RefSeq" id="WP_020221043.1">
    <property type="nucleotide sequence ID" value="NZ_BANO01000027.1"/>
</dbReference>
<keyword evidence="5" id="KW-1185">Reference proteome</keyword>
<evidence type="ECO:0000256" key="1">
    <source>
        <dbReference type="SAM" id="MobiDB-lite"/>
    </source>
</evidence>
<dbReference type="EMBL" id="BATA01000002">
    <property type="protein sequence ID" value="GAD51354.1"/>
    <property type="molecule type" value="Genomic_DNA"/>
</dbReference>
<gene>
    <name evidence="4" type="ORF">MBEHAL_0114</name>
</gene>
<keyword evidence="2" id="KW-1133">Transmembrane helix</keyword>
<evidence type="ECO:0000256" key="2">
    <source>
        <dbReference type="SAM" id="Phobius"/>
    </source>
</evidence>
<dbReference type="AlphaFoldDB" id="U3A156"/>
<comment type="caution">
    <text evidence="4">The sequence shown here is derived from an EMBL/GenBank/DDBJ whole genome shotgun (WGS) entry which is preliminary data.</text>
</comment>
<name>U3A156_9EURY</name>
<evidence type="ECO:0000313" key="5">
    <source>
        <dbReference type="Proteomes" id="UP000016986"/>
    </source>
</evidence>
<feature type="transmembrane region" description="Helical" evidence="2">
    <location>
        <begin position="61"/>
        <end position="80"/>
    </location>
</feature>
<dbReference type="InterPro" id="IPR055746">
    <property type="entry name" value="DUF7322"/>
</dbReference>
<keyword evidence="2" id="KW-0812">Transmembrane</keyword>
<accession>U3A156</accession>